<accession>A0AB34QSG5</accession>
<feature type="region of interest" description="Disordered" evidence="1">
    <location>
        <begin position="47"/>
        <end position="66"/>
    </location>
</feature>
<evidence type="ECO:0000313" key="3">
    <source>
        <dbReference type="Proteomes" id="UP000031978"/>
    </source>
</evidence>
<dbReference type="EMBL" id="JXCL01000039">
    <property type="protein sequence ID" value="KIL12659.1"/>
    <property type="molecule type" value="Genomic_DNA"/>
</dbReference>
<protein>
    <submittedName>
        <fullName evidence="2">Uncharacterized protein</fullName>
    </submittedName>
</protein>
<organism evidence="2 3">
    <name type="scientific">Bacillus pumilus</name>
    <name type="common">Bacillus mesentericus</name>
    <dbReference type="NCBI Taxonomy" id="1408"/>
    <lineage>
        <taxon>Bacteria</taxon>
        <taxon>Bacillati</taxon>
        <taxon>Bacillota</taxon>
        <taxon>Bacilli</taxon>
        <taxon>Bacillales</taxon>
        <taxon>Bacillaceae</taxon>
        <taxon>Bacillus</taxon>
    </lineage>
</organism>
<gene>
    <name evidence="2" type="ORF">B4127_0920</name>
</gene>
<feature type="compositionally biased region" description="Basic residues" evidence="1">
    <location>
        <begin position="53"/>
        <end position="66"/>
    </location>
</feature>
<proteinExistence type="predicted"/>
<reference evidence="2 3" key="1">
    <citation type="submission" date="2014-12" db="EMBL/GenBank/DDBJ databases">
        <title>Draft Genome Sequences of Five Spore-Forming Food Isolates of Bacillus pumilus.</title>
        <authorList>
            <person name="de Jong A."/>
            <person name="van Heel A.J."/>
            <person name="Montalban-Lopez M."/>
            <person name="Krawczyk A.O."/>
            <person name="Berendsen E.M."/>
            <person name="Wells-Bennik M."/>
            <person name="Kuipers O.P."/>
        </authorList>
    </citation>
    <scope>NUCLEOTIDE SEQUENCE [LARGE SCALE GENOMIC DNA]</scope>
    <source>
        <strain evidence="2 3">B4127</strain>
    </source>
</reference>
<evidence type="ECO:0000256" key="1">
    <source>
        <dbReference type="SAM" id="MobiDB-lite"/>
    </source>
</evidence>
<name>A0AB34QSG5_BACPU</name>
<evidence type="ECO:0000313" key="2">
    <source>
        <dbReference type="EMBL" id="KIL12659.1"/>
    </source>
</evidence>
<comment type="caution">
    <text evidence="2">The sequence shown here is derived from an EMBL/GenBank/DDBJ whole genome shotgun (WGS) entry which is preliminary data.</text>
</comment>
<dbReference type="Proteomes" id="UP000031978">
    <property type="component" value="Unassembled WGS sequence"/>
</dbReference>
<sequence length="66" mass="7453">MKHNKQMNAFEERFSEEIDHIIAVTGPSGVGAGKAGISLDRFYSTDCMEGKRPHQNRKHKALLVNR</sequence>
<dbReference type="AlphaFoldDB" id="A0AB34QSG5"/>